<keyword evidence="6" id="KW-1185">Reference proteome</keyword>
<keyword evidence="1" id="KW-0175">Coiled coil</keyword>
<feature type="region of interest" description="Disordered" evidence="2">
    <location>
        <begin position="1385"/>
        <end position="1426"/>
    </location>
</feature>
<feature type="transmembrane region" description="Helical" evidence="3">
    <location>
        <begin position="1122"/>
        <end position="1150"/>
    </location>
</feature>
<evidence type="ECO:0000256" key="1">
    <source>
        <dbReference type="SAM" id="Coils"/>
    </source>
</evidence>
<keyword evidence="3" id="KW-1133">Transmembrane helix</keyword>
<dbReference type="Pfam" id="PF00078">
    <property type="entry name" value="RVT_1"/>
    <property type="match status" value="1"/>
</dbReference>
<dbReference type="Proteomes" id="UP000186817">
    <property type="component" value="Unassembled WGS sequence"/>
</dbReference>
<dbReference type="PANTHER" id="PTHR19446">
    <property type="entry name" value="REVERSE TRANSCRIPTASES"/>
    <property type="match status" value="1"/>
</dbReference>
<proteinExistence type="predicted"/>
<evidence type="ECO:0000256" key="3">
    <source>
        <dbReference type="SAM" id="Phobius"/>
    </source>
</evidence>
<evidence type="ECO:0000259" key="4">
    <source>
        <dbReference type="PROSITE" id="PS50878"/>
    </source>
</evidence>
<organism evidence="5 6">
    <name type="scientific">Symbiodinium microadriaticum</name>
    <name type="common">Dinoflagellate</name>
    <name type="synonym">Zooxanthella microadriatica</name>
    <dbReference type="NCBI Taxonomy" id="2951"/>
    <lineage>
        <taxon>Eukaryota</taxon>
        <taxon>Sar</taxon>
        <taxon>Alveolata</taxon>
        <taxon>Dinophyceae</taxon>
        <taxon>Suessiales</taxon>
        <taxon>Symbiodiniaceae</taxon>
        <taxon>Symbiodinium</taxon>
    </lineage>
</organism>
<feature type="region of interest" description="Disordered" evidence="2">
    <location>
        <begin position="1592"/>
        <end position="1613"/>
    </location>
</feature>
<feature type="region of interest" description="Disordered" evidence="2">
    <location>
        <begin position="387"/>
        <end position="412"/>
    </location>
</feature>
<feature type="domain" description="Reverse transcriptase" evidence="4">
    <location>
        <begin position="1894"/>
        <end position="2207"/>
    </location>
</feature>
<dbReference type="SUPFAM" id="SSF56672">
    <property type="entry name" value="DNA/RNA polymerases"/>
    <property type="match status" value="1"/>
</dbReference>
<feature type="compositionally biased region" description="Low complexity" evidence="2">
    <location>
        <begin position="1385"/>
        <end position="1395"/>
    </location>
</feature>
<accession>A0A1Q9EUX7</accession>
<name>A0A1Q9EUX7_SYMMI</name>
<gene>
    <name evidence="5" type="ORF">AK812_SmicGene4925</name>
</gene>
<evidence type="ECO:0000313" key="5">
    <source>
        <dbReference type="EMBL" id="OLQ11244.1"/>
    </source>
</evidence>
<dbReference type="OrthoDB" id="409171at2759"/>
<sequence length="2525" mass="279335">MSNSVSCILLGWLRQWWRRCVVGIYGNFSQVSYVEAMGTRTGVGVYFASPTSHSNAVWEMSVRGVFYGVAFAAGLSARQVNVFEHSLIEDVLCDAVSFAGYGEVRHTTIRRVGSACAATAAKGEPPAGAGFFCRGSWDGGLIHSNQVVDTCGMSLDVDTCSHLDIFNNTFSGPGYDWEGNFTHCWGAVTAVLLDSQLVSVSKNLISNLRESNRLAMSDGDIHQVFSEVDAVPFSDLPNGTDTVLAFALLHRPHAGAWPSINNQISNNSFTCRCPGENATCAGLAYFTGRGTGLEGVRLPGHSWGERRKMQPSHFTGNLEDGDLGSVRCGKNSYAEAEPVCRIDSDFPCNADDYEHPEDNFRNSLACVDYSDVIHERIVDETCSCGCESGRPSKSMAAPPEPKSIRRPRDQDGLRTMLPNCTADLAAVFSPERREPEAERAPKVIVDDRFFFRRLTWALHRRAVRHVRAVPPCARLTMELLLLVASLLQLSAVLVLHAALLPSALSPLRSDPLADRLTEVLSPSGTAVELLIIELALPSFGSVTDDIAHNLSSVHTSEVVRCEVAAERSVLELPPALRRGVEEAASQPHGGKMAGWKSTAAAVASVVPLVPLCKKSAKCEVPLPQPRNLAVSPHKEMDMHLRCMKWGEQVRCQKMQFKDQEASKSKAIASICKENDILKSQATKDKHTVEDLQSQATKDKHTVEDLQSQVQLAETEKAALRTSIKEKDMELEKGKSERRVERLLATSKSRVSVMCSAFKRAAPEMSDFNCNQVAGAIDDYDDFDSPSGLRESVEGQTLRLHYRGFEQNSDWRLTMRLSYLPKEQRLEFQEEVHRQLDLQRNTFASRSKLQKACARLLQPLQKSLPDVARVAETIPSNKAKQVQYTEACDEISQALTAVFAELQKEGVDVEALLLERWMPLCLKETLATYSEMSDKLAQLKGQPAGLSKKQPGFLAELAIHNAVLLIRGLVAKVHMDANALHPVLPICRLPSFLLRGILVSRILGALVTGPLRDEVIRREPFLSVLANFTEEVPNVDGANNSSEVGPEQPGAKVPPMAVEKWSLLAWGLAEVGLGIGNVSTAKLGSTSLAFLSCEGQTPVSLQPLRRLAELLDRRTEWWLFKTVWVFATCIFGLLAAVVVCFAVRGSLLGLYSICLHLSTGPGCGLLDSLEAMVLVLSPAGLGIAFCRLAGTRAPDVAAILLCLSAGEVASLMLQTQDSRYLFPRAALPAYVADVYYCLFYHPMNFTGLAHGALFCYQAFLVAVLWGHFETVVRLPTSSLDQLNVEVRIRPSSHAKGHAQLSPAVQKLLLEQGLLLLGDNTSYETGMVMSAVVSRAVQTMKAPRWTFPTDPVAATDLLHPGESLRPIHPEALGGGAAVNLLEMETQAGTTPQAQQGPSTAGAAADMSDSSVEEAPPPNRPAGPPTPLPVQAQQELAHQISNAVARELTFQGTILTYLPWDIRHLRSIVVSIRAMRPHEWAHPNVLTVHDSAQAEAEEAEEEPPEEDGHVSWELGHGHAHGNVHDNEHMENRAAAEETLTDDLGHGTHTEGRSSRRQRILARLRATGRPLMTSTEVSTLNEELGLHSARTALLGTETSTGTSGTSSSPPGPPLGEEARDRRLNAIIQAMESEGRTVLTAEEIRTIEDGMRQQMKKTGIRVPPQALAPAPSHRYSTDQLNMAMVGQVQLSEHSIVSVFSHGNTSIDLINAYQFSANDKSDFRDFMHICDARPIAKPGGHESWWITPWPDGGKADAKTPMQQVDLPSVLHDLHHDPQAQDAATKGDLYQMWSVVKRLAPKTKFRRVQLHKHGNIMAPEAELDWIAQAFGERYGAAHSVSPGPMCRQHPPVQVLMTDVKAALQQLPARKAVPPGAVPSALWKACANQLAGPLTVAVNEAWRQPLVEIQQPWADADVALLPKGSKKAKTPLDLRPIGLQHPLGKTMMKVITLQAKDCIAALVKRWPQTAYVPGRSTTTALKVVMSHCADVRTACAGTRLNIHQKHEGQHHAKESGSFHGGLQVSLDLTAAFDLVNWGHLREALALAEIDPSIQELLLQWLRQVVYSFRHKGQSKRVRPSWGLRQGCPASPVLWSVFTALLCQAFDQRLGHGWAAEHVAMYADDSHLRWQFHSYSGFERAITELRIILRFFANFDMRVNYTKTQAILLLSGSGKHKIRKLYVRHHDEGHRLLLLPGDLSRWLPLTTHTEYLGMIISYDGFEARSTRHRIHKANQRRWALASILHSRKIASRYKLQIWRSCLQSTLVYGLHCFGLSPKLAAELNVNSMKHIRAIVSDQQHLTGRTHQEILEKHQLTPILQVIQKEQPDAPPIASQLTAQRTRAMPFEEPDQEMAEFFGTVKPPPTSLAPGAMADSTKRRSWPHTAMYRELRERHQKVLQSQDLPKKAADMGWRDDKGWFYQVWNPQLRHLERDHSRPQVTDVDMTNKLEFFITHLKRDVVHRFHCTRRLTETMESKATFHLDLSVRNKHAEEIWDLMIDLQGNCVFQLIGLGYRLERLSKGPMAQKIQDMLKSL</sequence>
<dbReference type="PROSITE" id="PS50878">
    <property type="entry name" value="RT_POL"/>
    <property type="match status" value="1"/>
</dbReference>
<evidence type="ECO:0000256" key="2">
    <source>
        <dbReference type="SAM" id="MobiDB-lite"/>
    </source>
</evidence>
<dbReference type="InterPro" id="IPR000477">
    <property type="entry name" value="RT_dom"/>
</dbReference>
<comment type="caution">
    <text evidence="5">The sequence shown here is derived from an EMBL/GenBank/DDBJ whole genome shotgun (WGS) entry which is preliminary data.</text>
</comment>
<feature type="compositionally biased region" description="Basic and acidic residues" evidence="2">
    <location>
        <begin position="402"/>
        <end position="412"/>
    </location>
</feature>
<feature type="compositionally biased region" description="Pro residues" evidence="2">
    <location>
        <begin position="1412"/>
        <end position="1425"/>
    </location>
</feature>
<dbReference type="EMBL" id="LSRX01000062">
    <property type="protein sequence ID" value="OLQ11244.1"/>
    <property type="molecule type" value="Genomic_DNA"/>
</dbReference>
<keyword evidence="3" id="KW-0812">Transmembrane</keyword>
<protein>
    <submittedName>
        <fullName evidence="5">LINE-1 retrotransposable element ORF2 protein</fullName>
    </submittedName>
</protein>
<feature type="compositionally biased region" description="Low complexity" evidence="2">
    <location>
        <begin position="1592"/>
        <end position="1604"/>
    </location>
</feature>
<reference evidence="5 6" key="1">
    <citation type="submission" date="2016-02" db="EMBL/GenBank/DDBJ databases">
        <title>Genome analysis of coral dinoflagellate symbionts highlights evolutionary adaptations to a symbiotic lifestyle.</title>
        <authorList>
            <person name="Aranda M."/>
            <person name="Li Y."/>
            <person name="Liew Y.J."/>
            <person name="Baumgarten S."/>
            <person name="Simakov O."/>
            <person name="Wilson M."/>
            <person name="Piel J."/>
            <person name="Ashoor H."/>
            <person name="Bougouffa S."/>
            <person name="Bajic V.B."/>
            <person name="Ryu T."/>
            <person name="Ravasi T."/>
            <person name="Bayer T."/>
            <person name="Micklem G."/>
            <person name="Kim H."/>
            <person name="Bhak J."/>
            <person name="Lajeunesse T.C."/>
            <person name="Voolstra C.R."/>
        </authorList>
    </citation>
    <scope>NUCLEOTIDE SEQUENCE [LARGE SCALE GENOMIC DNA]</scope>
    <source>
        <strain evidence="5 6">CCMP2467</strain>
    </source>
</reference>
<feature type="coiled-coil region" evidence="1">
    <location>
        <begin position="688"/>
        <end position="722"/>
    </location>
</feature>
<feature type="transmembrane region" description="Helical" evidence="3">
    <location>
        <begin position="1246"/>
        <end position="1267"/>
    </location>
</feature>
<evidence type="ECO:0000313" key="6">
    <source>
        <dbReference type="Proteomes" id="UP000186817"/>
    </source>
</evidence>
<keyword evidence="3" id="KW-0472">Membrane</keyword>
<dbReference type="InterPro" id="IPR043502">
    <property type="entry name" value="DNA/RNA_pol_sf"/>
</dbReference>